<accession>A0A7J6W7J5</accession>
<evidence type="ECO:0000313" key="3">
    <source>
        <dbReference type="Proteomes" id="UP000554482"/>
    </source>
</evidence>
<dbReference type="OrthoDB" id="777695at2759"/>
<sequence>MLISDADGNTLKNGFKSKTIVVSVLVRTSFGITLNSWNLKLGMMPVRVICEHMSLKNLLDGAGAGANPKCTVNLLKWINIHG</sequence>
<reference evidence="2 3" key="1">
    <citation type="submission" date="2020-06" db="EMBL/GenBank/DDBJ databases">
        <title>Transcriptomic and genomic resources for Thalictrum thalictroides and T. hernandezii: Facilitating candidate gene discovery in an emerging model plant lineage.</title>
        <authorList>
            <person name="Arias T."/>
            <person name="Riano-Pachon D.M."/>
            <person name="Di Stilio V.S."/>
        </authorList>
    </citation>
    <scope>NUCLEOTIDE SEQUENCE [LARGE SCALE GENOMIC DNA]</scope>
    <source>
        <strain evidence="3">cv. WT478/WT964</strain>
        <tissue evidence="2">Leaves</tissue>
    </source>
</reference>
<gene>
    <name evidence="2" type="ORF">FRX31_017024</name>
</gene>
<keyword evidence="1" id="KW-0812">Transmembrane</keyword>
<name>A0A7J6W7J5_THATH</name>
<proteinExistence type="predicted"/>
<keyword evidence="1" id="KW-1133">Transmembrane helix</keyword>
<comment type="caution">
    <text evidence="2">The sequence shown here is derived from an EMBL/GenBank/DDBJ whole genome shotgun (WGS) entry which is preliminary data.</text>
</comment>
<keyword evidence="3" id="KW-1185">Reference proteome</keyword>
<organism evidence="2 3">
    <name type="scientific">Thalictrum thalictroides</name>
    <name type="common">Rue-anemone</name>
    <name type="synonym">Anemone thalictroides</name>
    <dbReference type="NCBI Taxonomy" id="46969"/>
    <lineage>
        <taxon>Eukaryota</taxon>
        <taxon>Viridiplantae</taxon>
        <taxon>Streptophyta</taxon>
        <taxon>Embryophyta</taxon>
        <taxon>Tracheophyta</taxon>
        <taxon>Spermatophyta</taxon>
        <taxon>Magnoliopsida</taxon>
        <taxon>Ranunculales</taxon>
        <taxon>Ranunculaceae</taxon>
        <taxon>Thalictroideae</taxon>
        <taxon>Thalictrum</taxon>
    </lineage>
</organism>
<dbReference type="AlphaFoldDB" id="A0A7J6W7J5"/>
<feature type="transmembrane region" description="Helical" evidence="1">
    <location>
        <begin position="20"/>
        <end position="37"/>
    </location>
</feature>
<evidence type="ECO:0000256" key="1">
    <source>
        <dbReference type="SAM" id="Phobius"/>
    </source>
</evidence>
<dbReference type="Proteomes" id="UP000554482">
    <property type="component" value="Unassembled WGS sequence"/>
</dbReference>
<evidence type="ECO:0000313" key="2">
    <source>
        <dbReference type="EMBL" id="KAF5193389.1"/>
    </source>
</evidence>
<keyword evidence="1" id="KW-0472">Membrane</keyword>
<protein>
    <submittedName>
        <fullName evidence="2">Uncharacterized protein</fullName>
    </submittedName>
</protein>
<dbReference type="EMBL" id="JABWDY010020109">
    <property type="protein sequence ID" value="KAF5193389.1"/>
    <property type="molecule type" value="Genomic_DNA"/>
</dbReference>